<accession>A0A4V1IRK5</accession>
<proteinExistence type="predicted"/>
<dbReference type="Proteomes" id="UP000269721">
    <property type="component" value="Unassembled WGS sequence"/>
</dbReference>
<gene>
    <name evidence="1" type="ORF">BDK51DRAFT_28892</name>
</gene>
<organism evidence="1 2">
    <name type="scientific">Blyttiomyces helicus</name>
    <dbReference type="NCBI Taxonomy" id="388810"/>
    <lineage>
        <taxon>Eukaryota</taxon>
        <taxon>Fungi</taxon>
        <taxon>Fungi incertae sedis</taxon>
        <taxon>Chytridiomycota</taxon>
        <taxon>Chytridiomycota incertae sedis</taxon>
        <taxon>Chytridiomycetes</taxon>
        <taxon>Chytridiomycetes incertae sedis</taxon>
        <taxon>Blyttiomyces</taxon>
    </lineage>
</organism>
<evidence type="ECO:0000313" key="2">
    <source>
        <dbReference type="Proteomes" id="UP000269721"/>
    </source>
</evidence>
<sequence length="244" mass="28120">MGWAMSLRDWAKKGFLREQYFKHGKVDKDFVHACGELLWLERVYLKERFDFGPGGDDERAYAINLFIIPSIFQIGAKNQACFTTISITFCSISSYECVTVTVAATIASQIQMDDKMELAKDKPGGIFVKHVWTDAKERRVERKQALHVHLRGLRGQRNGSKNIQEQLFRQVQKKRFVRANEVKMGFFNINGKRPMPVEPLKLPKKTTLTKKEKESQAIKGMQPISKFLKYKNFKTPGVASQELR</sequence>
<name>A0A4V1IRK5_9FUNG</name>
<dbReference type="EMBL" id="KZ995586">
    <property type="protein sequence ID" value="RKO90377.1"/>
    <property type="molecule type" value="Genomic_DNA"/>
</dbReference>
<protein>
    <submittedName>
        <fullName evidence="1">Uncharacterized protein</fullName>
    </submittedName>
</protein>
<dbReference type="AlphaFoldDB" id="A0A4V1IRK5"/>
<evidence type="ECO:0000313" key="1">
    <source>
        <dbReference type="EMBL" id="RKO90377.1"/>
    </source>
</evidence>
<reference evidence="2" key="1">
    <citation type="journal article" date="2018" name="Nat. Microbiol.">
        <title>Leveraging single-cell genomics to expand the fungal tree of life.</title>
        <authorList>
            <person name="Ahrendt S.R."/>
            <person name="Quandt C.A."/>
            <person name="Ciobanu D."/>
            <person name="Clum A."/>
            <person name="Salamov A."/>
            <person name="Andreopoulos B."/>
            <person name="Cheng J.F."/>
            <person name="Woyke T."/>
            <person name="Pelin A."/>
            <person name="Henrissat B."/>
            <person name="Reynolds N.K."/>
            <person name="Benny G.L."/>
            <person name="Smith M.E."/>
            <person name="James T.Y."/>
            <person name="Grigoriev I.V."/>
        </authorList>
    </citation>
    <scope>NUCLEOTIDE SEQUENCE [LARGE SCALE GENOMIC DNA]</scope>
</reference>
<keyword evidence="2" id="KW-1185">Reference proteome</keyword>